<accession>A0ABY3EJ24</accession>
<feature type="region of interest" description="Disordered" evidence="1">
    <location>
        <begin position="31"/>
        <end position="55"/>
    </location>
</feature>
<evidence type="ECO:0000313" key="3">
    <source>
        <dbReference type="EMBL" id="TSP10952.1"/>
    </source>
</evidence>
<sequence>MLIKHSIARPVAAISAAVLLALAAGCSKSADQNNASTASTTPAQTVSASQGKTASKLGDLSAFRSIATDVAATVDKGDLPAAKSRIKDLEVAWDSAEAGLKPRAADDWHLLDKAIDKSLAALRADTPSQADCKAAMDALLKTFNTLEGK</sequence>
<dbReference type="EMBL" id="VCIZ01000012">
    <property type="protein sequence ID" value="TSP10952.1"/>
    <property type="molecule type" value="Genomic_DNA"/>
</dbReference>
<keyword evidence="4" id="KW-1185">Reference proteome</keyword>
<dbReference type="PROSITE" id="PS51257">
    <property type="entry name" value="PROKAR_LIPOPROTEIN"/>
    <property type="match status" value="1"/>
</dbReference>
<keyword evidence="2" id="KW-0732">Signal</keyword>
<feature type="signal peptide" evidence="2">
    <location>
        <begin position="1"/>
        <end position="23"/>
    </location>
</feature>
<feature type="chain" id="PRO_5045424921" evidence="2">
    <location>
        <begin position="24"/>
        <end position="149"/>
    </location>
</feature>
<evidence type="ECO:0000256" key="2">
    <source>
        <dbReference type="SAM" id="SignalP"/>
    </source>
</evidence>
<organism evidence="3 4">
    <name type="scientific">Cupriavidus campinensis</name>
    <dbReference type="NCBI Taxonomy" id="151783"/>
    <lineage>
        <taxon>Bacteria</taxon>
        <taxon>Pseudomonadati</taxon>
        <taxon>Pseudomonadota</taxon>
        <taxon>Betaproteobacteria</taxon>
        <taxon>Burkholderiales</taxon>
        <taxon>Burkholderiaceae</taxon>
        <taxon>Cupriavidus</taxon>
    </lineage>
</organism>
<gene>
    <name evidence="3" type="ORF">FGG12_18995</name>
</gene>
<dbReference type="RefSeq" id="WP_011875624.1">
    <property type="nucleotide sequence ID" value="NZ_CAJPVH010000008.1"/>
</dbReference>
<name>A0ABY3EJ24_9BURK</name>
<evidence type="ECO:0000313" key="4">
    <source>
        <dbReference type="Proteomes" id="UP000318943"/>
    </source>
</evidence>
<comment type="caution">
    <text evidence="3">The sequence shown here is derived from an EMBL/GenBank/DDBJ whole genome shotgun (WGS) entry which is preliminary data.</text>
</comment>
<proteinExistence type="predicted"/>
<protein>
    <submittedName>
        <fullName evidence="3">Uncharacterized protein</fullName>
    </submittedName>
</protein>
<feature type="compositionally biased region" description="Polar residues" evidence="1">
    <location>
        <begin position="31"/>
        <end position="53"/>
    </location>
</feature>
<reference evidence="3 4" key="1">
    <citation type="submission" date="2019-05" db="EMBL/GenBank/DDBJ databases">
        <title>Whole genome sequence analysis of Cupriavidus campinensis S14E4C strain.</title>
        <authorList>
            <person name="Abbaszade G."/>
            <person name="Szabo A."/>
            <person name="Toumi M."/>
            <person name="Toth E."/>
        </authorList>
    </citation>
    <scope>NUCLEOTIDE SEQUENCE [LARGE SCALE GENOMIC DNA]</scope>
    <source>
        <strain evidence="3 4">S14E4C</strain>
    </source>
</reference>
<evidence type="ECO:0000256" key="1">
    <source>
        <dbReference type="SAM" id="MobiDB-lite"/>
    </source>
</evidence>
<dbReference type="Proteomes" id="UP000318943">
    <property type="component" value="Unassembled WGS sequence"/>
</dbReference>